<reference evidence="2" key="1">
    <citation type="journal article" date="2020" name="Nature">
        <title>Giant virus diversity and host interactions through global metagenomics.</title>
        <authorList>
            <person name="Schulz F."/>
            <person name="Roux S."/>
            <person name="Paez-Espino D."/>
            <person name="Jungbluth S."/>
            <person name="Walsh D.A."/>
            <person name="Denef V.J."/>
            <person name="McMahon K.D."/>
            <person name="Konstantinidis K.T."/>
            <person name="Eloe-Fadrosh E.A."/>
            <person name="Kyrpides N.C."/>
            <person name="Woyke T."/>
        </authorList>
    </citation>
    <scope>NUCLEOTIDE SEQUENCE</scope>
    <source>
        <strain evidence="2">GVMAG-M-3300023184-72</strain>
    </source>
</reference>
<accession>A0A6C0IFG9</accession>
<feature type="compositionally biased region" description="Basic and acidic residues" evidence="1">
    <location>
        <begin position="71"/>
        <end position="87"/>
    </location>
</feature>
<proteinExistence type="predicted"/>
<organism evidence="2">
    <name type="scientific">viral metagenome</name>
    <dbReference type="NCBI Taxonomy" id="1070528"/>
    <lineage>
        <taxon>unclassified sequences</taxon>
        <taxon>metagenomes</taxon>
        <taxon>organismal metagenomes</taxon>
    </lineage>
</organism>
<feature type="compositionally biased region" description="Basic residues" evidence="1">
    <location>
        <begin position="1"/>
        <end position="10"/>
    </location>
</feature>
<sequence>MHKNGTKKNIKISNKSKSNKSKREYKGQKSKSTRDNVTTYNKTFRNFKPKCYKKGKYILDEINRFKQMTQETKRDNNRRASARKKDK</sequence>
<dbReference type="AlphaFoldDB" id="A0A6C0IFG9"/>
<name>A0A6C0IFG9_9ZZZZ</name>
<protein>
    <submittedName>
        <fullName evidence="2">Uncharacterized protein</fullName>
    </submittedName>
</protein>
<evidence type="ECO:0000313" key="2">
    <source>
        <dbReference type="EMBL" id="QHT91206.1"/>
    </source>
</evidence>
<feature type="region of interest" description="Disordered" evidence="1">
    <location>
        <begin position="1"/>
        <end position="41"/>
    </location>
</feature>
<evidence type="ECO:0000256" key="1">
    <source>
        <dbReference type="SAM" id="MobiDB-lite"/>
    </source>
</evidence>
<feature type="region of interest" description="Disordered" evidence="1">
    <location>
        <begin position="68"/>
        <end position="87"/>
    </location>
</feature>
<dbReference type="EMBL" id="MN740164">
    <property type="protein sequence ID" value="QHT91206.1"/>
    <property type="molecule type" value="Genomic_DNA"/>
</dbReference>